<comment type="caution">
    <text evidence="1">The sequence shown here is derived from an EMBL/GenBank/DDBJ whole genome shotgun (WGS) entry which is preliminary data.</text>
</comment>
<organism evidence="1 2">
    <name type="scientific">Shewanella salipaludis</name>
    <dbReference type="NCBI Taxonomy" id="2723052"/>
    <lineage>
        <taxon>Bacteria</taxon>
        <taxon>Pseudomonadati</taxon>
        <taxon>Pseudomonadota</taxon>
        <taxon>Gammaproteobacteria</taxon>
        <taxon>Alteromonadales</taxon>
        <taxon>Shewanellaceae</taxon>
        <taxon>Shewanella</taxon>
    </lineage>
</organism>
<dbReference type="EMBL" id="JAAXYH010000006">
    <property type="protein sequence ID" value="NMH65482.1"/>
    <property type="molecule type" value="Genomic_DNA"/>
</dbReference>
<dbReference type="Proteomes" id="UP000737113">
    <property type="component" value="Unassembled WGS sequence"/>
</dbReference>
<dbReference type="RefSeq" id="WP_169564185.1">
    <property type="nucleotide sequence ID" value="NZ_JAAXYH010000006.1"/>
</dbReference>
<gene>
    <name evidence="1" type="ORF">HC757_09895</name>
</gene>
<evidence type="ECO:0000313" key="1">
    <source>
        <dbReference type="EMBL" id="NMH65482.1"/>
    </source>
</evidence>
<reference evidence="1" key="1">
    <citation type="submission" date="2020-04" db="EMBL/GenBank/DDBJ databases">
        <title>Description of Shewanella salipaludis sp. nov., isolated from a salt marsh.</title>
        <authorList>
            <person name="Park S."/>
            <person name="Yoon J.-H."/>
        </authorList>
    </citation>
    <scope>NUCLEOTIDE SEQUENCE</scope>
    <source>
        <strain evidence="1">SHSM-M6</strain>
    </source>
</reference>
<accession>A0A972JLI2</accession>
<dbReference type="AlphaFoldDB" id="A0A972JLI2"/>
<evidence type="ECO:0000313" key="2">
    <source>
        <dbReference type="Proteomes" id="UP000737113"/>
    </source>
</evidence>
<sequence length="124" mass="14070">MGLADLKKNYTQSKKVTAQLSLDDFIEAANLYAMGQAPEVRQTTAQLVPFIRPAQGAQNKQDNRPHEPFRKATFTLSESAISQLADLASECEIAKSKLVRFLIEHHYALPVHERKQKEQSLYRD</sequence>
<keyword evidence="2" id="KW-1185">Reference proteome</keyword>
<proteinExistence type="predicted"/>
<name>A0A972JLI2_9GAMM</name>
<protein>
    <submittedName>
        <fullName evidence="1">CopG family transcriptional regulator</fullName>
    </submittedName>
</protein>